<organism evidence="6 7">
    <name type="scientific">Desulforapulum autotrophicum (strain ATCC 43914 / DSM 3382 / VKM B-1955 / HRM2)</name>
    <name type="common">Desulfobacterium autotrophicum</name>
    <dbReference type="NCBI Taxonomy" id="177437"/>
    <lineage>
        <taxon>Bacteria</taxon>
        <taxon>Pseudomonadati</taxon>
        <taxon>Thermodesulfobacteriota</taxon>
        <taxon>Desulfobacteria</taxon>
        <taxon>Desulfobacterales</taxon>
        <taxon>Desulfobacteraceae</taxon>
        <taxon>Desulforapulum</taxon>
    </lineage>
</organism>
<dbReference type="AlphaFoldDB" id="C0QEI8"/>
<dbReference type="EMBL" id="CP001087">
    <property type="protein sequence ID" value="ACN15330.1"/>
    <property type="molecule type" value="Genomic_DNA"/>
</dbReference>
<dbReference type="CDD" id="cd07988">
    <property type="entry name" value="LPLAT_ABO13168-like"/>
    <property type="match status" value="1"/>
</dbReference>
<keyword evidence="4" id="KW-1133">Transmembrane helix</keyword>
<dbReference type="EC" id="2.3.1.15" evidence="6"/>
<dbReference type="OrthoDB" id="9796839at2"/>
<keyword evidence="4" id="KW-0812">Transmembrane</keyword>
<evidence type="ECO:0000313" key="6">
    <source>
        <dbReference type="EMBL" id="ACN15330.1"/>
    </source>
</evidence>
<dbReference type="SUPFAM" id="SSF69593">
    <property type="entry name" value="Glycerol-3-phosphate (1)-acyltransferase"/>
    <property type="match status" value="1"/>
</dbReference>
<keyword evidence="4" id="KW-0472">Membrane</keyword>
<keyword evidence="2 6" id="KW-0808">Transferase</keyword>
<keyword evidence="3 6" id="KW-0012">Acyltransferase</keyword>
<dbReference type="GO" id="GO:0004366">
    <property type="term" value="F:glycerol-3-phosphate O-acyltransferase activity"/>
    <property type="evidence" value="ECO:0007669"/>
    <property type="project" value="UniProtKB-EC"/>
</dbReference>
<sequence length="205" mass="23334">MDSLNHTIFDTRGWSSFMVFFSMICLKLSGWRVQGRLPDMKKVVIIAAPHTSNWDLPFTLFVAFVMKINIHWMGKDTIFKPPFNRLFKWLGGIPIDRSRSNSVVGQSIEQFTTREQFALAIPPSGTRAKVTYWKTGFYHIAMGAKVPIVLGFLDYRRKIGGLGPIITPTGNLDKDMERIQSFYRGITGKHPEKATVLAKIKKKPL</sequence>
<dbReference type="STRING" id="177437.HRM2_22320"/>
<accession>C0QEI8</accession>
<reference evidence="6 7" key="1">
    <citation type="journal article" date="2009" name="Environ. Microbiol.">
        <title>Genome sequence of Desulfobacterium autotrophicum HRM2, a marine sulfate reducer oxidizing organic carbon completely to carbon dioxide.</title>
        <authorList>
            <person name="Strittmatter A.W."/>
            <person name="Liesegang H."/>
            <person name="Rabus R."/>
            <person name="Decker I."/>
            <person name="Amann J."/>
            <person name="Andres S."/>
            <person name="Henne A."/>
            <person name="Fricke W.F."/>
            <person name="Martinez-Arias R."/>
            <person name="Bartels D."/>
            <person name="Goesmann A."/>
            <person name="Krause L."/>
            <person name="Puehler A."/>
            <person name="Klenk H.P."/>
            <person name="Richter M."/>
            <person name="Schuler M."/>
            <person name="Gloeckner F.O."/>
            <person name="Meyerdierks A."/>
            <person name="Gottschalk G."/>
            <person name="Amann R."/>
        </authorList>
    </citation>
    <scope>NUCLEOTIDE SEQUENCE [LARGE SCALE GENOMIC DNA]</scope>
    <source>
        <strain evidence="7">ATCC 43914 / DSM 3382 / HRM2</strain>
    </source>
</reference>
<name>C0QEI8_DESAH</name>
<dbReference type="InterPro" id="IPR002123">
    <property type="entry name" value="Plipid/glycerol_acylTrfase"/>
</dbReference>
<evidence type="ECO:0000256" key="2">
    <source>
        <dbReference type="ARBA" id="ARBA00022679"/>
    </source>
</evidence>
<comment type="pathway">
    <text evidence="1">Lipid metabolism.</text>
</comment>
<dbReference type="PANTHER" id="PTHR10434:SF9">
    <property type="entry name" value="PHOSPHOLIPID_GLYCEROL ACYLTRANSFERASE DOMAIN-CONTAINING PROTEIN"/>
    <property type="match status" value="1"/>
</dbReference>
<evidence type="ECO:0000259" key="5">
    <source>
        <dbReference type="SMART" id="SM00563"/>
    </source>
</evidence>
<dbReference type="HOGENOM" id="CLU_099447_0_0_7"/>
<keyword evidence="7" id="KW-1185">Reference proteome</keyword>
<evidence type="ECO:0000256" key="3">
    <source>
        <dbReference type="ARBA" id="ARBA00023315"/>
    </source>
</evidence>
<gene>
    <name evidence="6" type="ordered locus">HRM2_22320</name>
</gene>
<feature type="domain" description="Phospholipid/glycerol acyltransferase" evidence="5">
    <location>
        <begin position="44"/>
        <end position="153"/>
    </location>
</feature>
<dbReference type="GO" id="GO:0003841">
    <property type="term" value="F:1-acylglycerol-3-phosphate O-acyltransferase activity"/>
    <property type="evidence" value="ECO:0007669"/>
    <property type="project" value="TreeGrafter"/>
</dbReference>
<feature type="transmembrane region" description="Helical" evidence="4">
    <location>
        <begin position="12"/>
        <end position="31"/>
    </location>
</feature>
<dbReference type="PANTHER" id="PTHR10434">
    <property type="entry name" value="1-ACYL-SN-GLYCEROL-3-PHOSPHATE ACYLTRANSFERASE"/>
    <property type="match status" value="1"/>
</dbReference>
<evidence type="ECO:0000256" key="1">
    <source>
        <dbReference type="ARBA" id="ARBA00005189"/>
    </source>
</evidence>
<dbReference type="GO" id="GO:0006654">
    <property type="term" value="P:phosphatidic acid biosynthetic process"/>
    <property type="evidence" value="ECO:0007669"/>
    <property type="project" value="TreeGrafter"/>
</dbReference>
<dbReference type="SMART" id="SM00563">
    <property type="entry name" value="PlsC"/>
    <property type="match status" value="1"/>
</dbReference>
<dbReference type="KEGG" id="dat:HRM2_22320"/>
<evidence type="ECO:0000256" key="4">
    <source>
        <dbReference type="SAM" id="Phobius"/>
    </source>
</evidence>
<dbReference type="Proteomes" id="UP000000442">
    <property type="component" value="Chromosome"/>
</dbReference>
<proteinExistence type="predicted"/>
<evidence type="ECO:0000313" key="7">
    <source>
        <dbReference type="Proteomes" id="UP000000442"/>
    </source>
</evidence>
<protein>
    <submittedName>
        <fullName evidence="6">Acyltransferase family protein</fullName>
        <ecNumber evidence="6">2.3.1.15</ecNumber>
    </submittedName>
</protein>
<dbReference type="Pfam" id="PF01553">
    <property type="entry name" value="Acyltransferase"/>
    <property type="match status" value="1"/>
</dbReference>
<dbReference type="eggNOG" id="COG0204">
    <property type="taxonomic scope" value="Bacteria"/>
</dbReference>